<dbReference type="OrthoDB" id="5832592at2759"/>
<feature type="region of interest" description="Disordered" evidence="1">
    <location>
        <begin position="118"/>
        <end position="145"/>
    </location>
</feature>
<dbReference type="AlphaFoldDB" id="A0A7I4Z503"/>
<evidence type="ECO:0000256" key="1">
    <source>
        <dbReference type="SAM" id="MobiDB-lite"/>
    </source>
</evidence>
<dbReference type="Proteomes" id="UP000025227">
    <property type="component" value="Unplaced"/>
</dbReference>
<evidence type="ECO:0000313" key="2">
    <source>
        <dbReference type="Proteomes" id="UP000025227"/>
    </source>
</evidence>
<keyword evidence="2" id="KW-1185">Reference proteome</keyword>
<feature type="compositionally biased region" description="Polar residues" evidence="1">
    <location>
        <begin position="1"/>
        <end position="65"/>
    </location>
</feature>
<dbReference type="WBParaSite" id="HCON_00193070-00001">
    <property type="protein sequence ID" value="HCON_00193070-00001"/>
    <property type="gene ID" value="HCON_00193070"/>
</dbReference>
<protein>
    <submittedName>
        <fullName evidence="3">Homeobox domain-containing protein</fullName>
    </submittedName>
</protein>
<proteinExistence type="predicted"/>
<reference evidence="3" key="1">
    <citation type="submission" date="2020-12" db="UniProtKB">
        <authorList>
            <consortium name="WormBaseParasite"/>
        </authorList>
    </citation>
    <scope>IDENTIFICATION</scope>
    <source>
        <strain evidence="3">MHco3</strain>
    </source>
</reference>
<name>A0A7I4Z503_HAECO</name>
<feature type="region of interest" description="Disordered" evidence="1">
    <location>
        <begin position="215"/>
        <end position="258"/>
    </location>
</feature>
<organism evidence="2 3">
    <name type="scientific">Haemonchus contortus</name>
    <name type="common">Barber pole worm</name>
    <dbReference type="NCBI Taxonomy" id="6289"/>
    <lineage>
        <taxon>Eukaryota</taxon>
        <taxon>Metazoa</taxon>
        <taxon>Ecdysozoa</taxon>
        <taxon>Nematoda</taxon>
        <taxon>Chromadorea</taxon>
        <taxon>Rhabditida</taxon>
        <taxon>Rhabditina</taxon>
        <taxon>Rhabditomorpha</taxon>
        <taxon>Strongyloidea</taxon>
        <taxon>Trichostrongylidae</taxon>
        <taxon>Haemonchus</taxon>
    </lineage>
</organism>
<sequence length="258" mass="28528">MGAEQSLESLSKSDGNTNRVVANNQTSKTGSAEEVTTSNSGGGRSSQEFSTYRGFTSGAIPSTVLQRAPTPATVSAGTSNNDRDHAELGPYPFRTKVKHLSLEERKLKYEEEIRRLFQSPHPSHATRLAAEKTRKEKADIPPTKNSVVTWNESQLTFDIGKGALSQRAFKRCNRSRPDPWRRYGALRKLHEIGGTGCTPPNQTGVRVQQKFYHIEAGSQPPPPPDSPPITSIDEYGTIDILLNPKKRKNKEKADERSD</sequence>
<accession>A0A7I4Z503</accession>
<feature type="compositionally biased region" description="Basic and acidic residues" evidence="1">
    <location>
        <begin position="129"/>
        <end position="139"/>
    </location>
</feature>
<evidence type="ECO:0000313" key="3">
    <source>
        <dbReference type="WBParaSite" id="HCON_00193070-00001"/>
    </source>
</evidence>
<feature type="region of interest" description="Disordered" evidence="1">
    <location>
        <begin position="1"/>
        <end position="92"/>
    </location>
</feature>